<feature type="domain" description="Ionotropic glutamate receptor C-terminal" evidence="16">
    <location>
        <begin position="472"/>
        <end position="813"/>
    </location>
</feature>
<dbReference type="SUPFAM" id="SSF53850">
    <property type="entry name" value="Periplasmic binding protein-like II"/>
    <property type="match status" value="1"/>
</dbReference>
<feature type="chain" id="PRO_5042861904" description="Glutamate receptor" evidence="15">
    <location>
        <begin position="27"/>
        <end position="913"/>
    </location>
</feature>
<dbReference type="InterPro" id="IPR001320">
    <property type="entry name" value="Iontro_rcpt_C"/>
</dbReference>
<dbReference type="InterPro" id="IPR044440">
    <property type="entry name" value="GABAb_receptor_plant_PBP1"/>
</dbReference>
<dbReference type="Pfam" id="PF00060">
    <property type="entry name" value="Lig_chan"/>
    <property type="match status" value="1"/>
</dbReference>
<evidence type="ECO:0000256" key="7">
    <source>
        <dbReference type="ARBA" id="ARBA00023065"/>
    </source>
</evidence>
<dbReference type="InterPro" id="IPR001828">
    <property type="entry name" value="ANF_lig-bd_rcpt"/>
</dbReference>
<comment type="caution">
    <text evidence="17">The sequence shown here is derived from an EMBL/GenBank/DDBJ whole genome shotgun (WGS) entry which is preliminary data.</text>
</comment>
<evidence type="ECO:0000256" key="5">
    <source>
        <dbReference type="ARBA" id="ARBA00022729"/>
    </source>
</evidence>
<keyword evidence="9 13" id="KW-0675">Receptor</keyword>
<dbReference type="CDD" id="cd19990">
    <property type="entry name" value="PBP1_GABAb_receptor_plant"/>
    <property type="match status" value="1"/>
</dbReference>
<dbReference type="PRINTS" id="PR01176">
    <property type="entry name" value="GABABRECEPTR"/>
</dbReference>
<proteinExistence type="inferred from homology"/>
<evidence type="ECO:0000259" key="16">
    <source>
        <dbReference type="SMART" id="SM00079"/>
    </source>
</evidence>
<keyword evidence="10" id="KW-0325">Glycoprotein</keyword>
<keyword evidence="7 13" id="KW-0406">Ion transport</keyword>
<evidence type="ECO:0000256" key="2">
    <source>
        <dbReference type="ARBA" id="ARBA00008685"/>
    </source>
</evidence>
<dbReference type="InterPro" id="IPR015683">
    <property type="entry name" value="Ionotropic_Glu_rcpt"/>
</dbReference>
<keyword evidence="5 15" id="KW-0732">Signal</keyword>
<evidence type="ECO:0000256" key="8">
    <source>
        <dbReference type="ARBA" id="ARBA00023136"/>
    </source>
</evidence>
<keyword evidence="8 13" id="KW-0472">Membrane</keyword>
<gene>
    <name evidence="17" type="ORF">SAY86_022322</name>
</gene>
<dbReference type="PANTHER" id="PTHR18966">
    <property type="entry name" value="IONOTROPIC GLUTAMATE RECEPTOR"/>
    <property type="match status" value="1"/>
</dbReference>
<evidence type="ECO:0000256" key="3">
    <source>
        <dbReference type="ARBA" id="ARBA00022448"/>
    </source>
</evidence>
<dbReference type="SMART" id="SM00079">
    <property type="entry name" value="PBPe"/>
    <property type="match status" value="1"/>
</dbReference>
<dbReference type="Gene3D" id="3.40.50.2300">
    <property type="match status" value="2"/>
</dbReference>
<keyword evidence="11 13" id="KW-1071">Ligand-gated ion channel</keyword>
<keyword evidence="12 13" id="KW-0407">Ion channel</keyword>
<evidence type="ECO:0000256" key="12">
    <source>
        <dbReference type="ARBA" id="ARBA00023303"/>
    </source>
</evidence>
<feature type="transmembrane region" description="Helical" evidence="14">
    <location>
        <begin position="591"/>
        <end position="611"/>
    </location>
</feature>
<comment type="function">
    <text evidence="13">Glutamate-gated receptor that probably acts as non-selective cation channel.</text>
</comment>
<keyword evidence="6 14" id="KW-1133">Transmembrane helix</keyword>
<accession>A0AAN7M4Y0</accession>
<evidence type="ECO:0000256" key="1">
    <source>
        <dbReference type="ARBA" id="ARBA00004141"/>
    </source>
</evidence>
<keyword evidence="4 14" id="KW-0812">Transmembrane</keyword>
<evidence type="ECO:0000256" key="10">
    <source>
        <dbReference type="ARBA" id="ARBA00023180"/>
    </source>
</evidence>
<dbReference type="GO" id="GO:0016020">
    <property type="term" value="C:membrane"/>
    <property type="evidence" value="ECO:0007669"/>
    <property type="project" value="UniProtKB-SubCell"/>
</dbReference>
<dbReference type="Gene3D" id="1.10.287.70">
    <property type="match status" value="1"/>
</dbReference>
<dbReference type="PIRSF" id="PIRSF037090">
    <property type="entry name" value="Iontro_Glu-like_rcpt_pln"/>
    <property type="match status" value="1"/>
</dbReference>
<dbReference type="Proteomes" id="UP001346149">
    <property type="component" value="Unassembled WGS sequence"/>
</dbReference>
<dbReference type="InterPro" id="IPR028082">
    <property type="entry name" value="Peripla_BP_I"/>
</dbReference>
<evidence type="ECO:0000256" key="4">
    <source>
        <dbReference type="ARBA" id="ARBA00022692"/>
    </source>
</evidence>
<dbReference type="SUPFAM" id="SSF53822">
    <property type="entry name" value="Periplasmic binding protein-like I"/>
    <property type="match status" value="1"/>
</dbReference>
<sequence>MNSAGYLIPLLLFLLWPLLLSGFGSSHNPSVVKIGALLTYDSVIGRAAKTAMEMAFSDVNADPTVLPDTELRLIAKDTNCNVFLGSIETFQVIEQEVVALLGPQSSSIAHMTSPIASNLHVPVVSFAATDPTLSALQFPFFVRTAQTDSHQMAAISNLIDYFGWKEIIAIYVDDDLGRNGISALGDELERRSIKISHHLLLPVQVESNEIIHMLNESKHYGPRVYVVHINPDPSMRIFRIAQELHMISSGYVWFATDWLSATIDSLSPNDQTAFEILRGIVSLRQYIPESSNKKAFDAQWNAMRKKGLVNSEVNAFGLCAYDSVWAVARALDQYMKDGGNFTFSFSDVLNDLNSSSKIRFGNLKIFGGGTTLLGKLLQVNFTGLTGRVQFDSDRNVINGGYEVINIDEKAVRTVGFWSTRSGLSVSAPPVEISEHQKSYSNQDQKLHEVKWPGGSAEKPRGWIISDNEKPLRIGIPNRFSFRDFIMEEHESHKVQGYCVDIFKEACKYIPYDVPYRFEPFGNGSFNPDYDMLIKMVADNVFDAAIGDIAIVTNRTRMVDFCQPYASTGLVIVAPINNAKENAWVFLEPFTAELWCVIAVAFVMIAVVIWFLEHRVNKDFRGPPRQQLVTMFLFSFSTLFKKNQENTVSPLGRMVMVLWLFLLMVITSSYTASLTSILTIQKLSSPITGIDSLIASNWPIGYQVGSFAYSYLADSLFIARSRLVSLGSPEEYERALKLGPIKGGVAAIVDELPYVDLFLSKQTEFGIVGQAFSRGGWGFAFQRGSPLAVDMSTAILKLSETGKLQEIHHKWFCKLGCPDERRQSSEASRLQLVSFWGLYLLCGGFALASFVLFLTRMIWSYIRYKRQQKAASLALSSAPPVNRCPGFVYSFFNFIDQKEENTKRSASSDPENHH</sequence>
<keyword evidence="18" id="KW-1185">Reference proteome</keyword>
<dbReference type="InterPro" id="IPR017103">
    <property type="entry name" value="Iontropic_Glu_rcpt_pln"/>
</dbReference>
<feature type="signal peptide" evidence="15">
    <location>
        <begin position="1"/>
        <end position="26"/>
    </location>
</feature>
<evidence type="ECO:0000313" key="17">
    <source>
        <dbReference type="EMBL" id="KAK4791887.1"/>
    </source>
</evidence>
<dbReference type="CDD" id="cd13686">
    <property type="entry name" value="GluR_Plant"/>
    <property type="match status" value="1"/>
</dbReference>
<dbReference type="EMBL" id="JAXQNO010000008">
    <property type="protein sequence ID" value="KAK4791887.1"/>
    <property type="molecule type" value="Genomic_DNA"/>
</dbReference>
<comment type="subcellular location">
    <subcellularLocation>
        <location evidence="1">Membrane</location>
        <topology evidence="1">Multi-pass membrane protein</topology>
    </subcellularLocation>
</comment>
<protein>
    <recommendedName>
        <fullName evidence="13">Glutamate receptor</fullName>
    </recommendedName>
</protein>
<evidence type="ECO:0000256" key="14">
    <source>
        <dbReference type="SAM" id="Phobius"/>
    </source>
</evidence>
<evidence type="ECO:0000313" key="18">
    <source>
        <dbReference type="Proteomes" id="UP001346149"/>
    </source>
</evidence>
<dbReference type="Gene3D" id="3.40.190.10">
    <property type="entry name" value="Periplasmic binding protein-like II"/>
    <property type="match status" value="2"/>
</dbReference>
<dbReference type="FunFam" id="3.40.190.10:FF:000054">
    <property type="entry name" value="Glutamate receptor"/>
    <property type="match status" value="1"/>
</dbReference>
<evidence type="ECO:0000256" key="11">
    <source>
        <dbReference type="ARBA" id="ARBA00023286"/>
    </source>
</evidence>
<dbReference type="Pfam" id="PF01094">
    <property type="entry name" value="ANF_receptor"/>
    <property type="match status" value="1"/>
</dbReference>
<keyword evidence="3 13" id="KW-0813">Transport</keyword>
<comment type="similarity">
    <text evidence="2 13">Belongs to the glutamate-gated ion channel (TC 1.A.10.1) family.</text>
</comment>
<dbReference type="Pfam" id="PF10613">
    <property type="entry name" value="Lig_chan-Glu_bd"/>
    <property type="match status" value="1"/>
</dbReference>
<feature type="transmembrane region" description="Helical" evidence="14">
    <location>
        <begin position="650"/>
        <end position="671"/>
    </location>
</feature>
<evidence type="ECO:0000256" key="9">
    <source>
        <dbReference type="ARBA" id="ARBA00023170"/>
    </source>
</evidence>
<feature type="transmembrane region" description="Helical" evidence="14">
    <location>
        <begin position="835"/>
        <end position="858"/>
    </location>
</feature>
<dbReference type="FunFam" id="1.10.287.70:FF:000172">
    <property type="entry name" value="Glutamate receptor"/>
    <property type="match status" value="1"/>
</dbReference>
<dbReference type="FunFam" id="3.40.190.10:FF:000175">
    <property type="entry name" value="Glutamate receptor"/>
    <property type="match status" value="1"/>
</dbReference>
<dbReference type="GO" id="GO:0015276">
    <property type="term" value="F:ligand-gated monoatomic ion channel activity"/>
    <property type="evidence" value="ECO:0007669"/>
    <property type="project" value="InterPro"/>
</dbReference>
<dbReference type="AlphaFoldDB" id="A0AAN7M4Y0"/>
<evidence type="ECO:0000256" key="6">
    <source>
        <dbReference type="ARBA" id="ARBA00022989"/>
    </source>
</evidence>
<dbReference type="FunFam" id="3.40.50.2300:FF:000081">
    <property type="entry name" value="Glutamate receptor"/>
    <property type="match status" value="1"/>
</dbReference>
<name>A0AAN7M4Y0_TRANT</name>
<reference evidence="17 18" key="1">
    <citation type="journal article" date="2023" name="Hortic Res">
        <title>Pangenome of water caltrop reveals structural variations and asymmetric subgenome divergence after allopolyploidization.</title>
        <authorList>
            <person name="Zhang X."/>
            <person name="Chen Y."/>
            <person name="Wang L."/>
            <person name="Yuan Y."/>
            <person name="Fang M."/>
            <person name="Shi L."/>
            <person name="Lu R."/>
            <person name="Comes H.P."/>
            <person name="Ma Y."/>
            <person name="Chen Y."/>
            <person name="Huang G."/>
            <person name="Zhou Y."/>
            <person name="Zheng Z."/>
            <person name="Qiu Y."/>
        </authorList>
    </citation>
    <scope>NUCLEOTIDE SEQUENCE [LARGE SCALE GENOMIC DNA]</scope>
    <source>
        <strain evidence="17">F231</strain>
    </source>
</reference>
<evidence type="ECO:0000256" key="13">
    <source>
        <dbReference type="PIRNR" id="PIRNR037090"/>
    </source>
</evidence>
<dbReference type="InterPro" id="IPR019594">
    <property type="entry name" value="Glu/Gly-bd"/>
</dbReference>
<organism evidence="17 18">
    <name type="scientific">Trapa natans</name>
    <name type="common">Water chestnut</name>
    <dbReference type="NCBI Taxonomy" id="22666"/>
    <lineage>
        <taxon>Eukaryota</taxon>
        <taxon>Viridiplantae</taxon>
        <taxon>Streptophyta</taxon>
        <taxon>Embryophyta</taxon>
        <taxon>Tracheophyta</taxon>
        <taxon>Spermatophyta</taxon>
        <taxon>Magnoliopsida</taxon>
        <taxon>eudicotyledons</taxon>
        <taxon>Gunneridae</taxon>
        <taxon>Pentapetalae</taxon>
        <taxon>rosids</taxon>
        <taxon>malvids</taxon>
        <taxon>Myrtales</taxon>
        <taxon>Lythraceae</taxon>
        <taxon>Trapa</taxon>
    </lineage>
</organism>
<evidence type="ECO:0000256" key="15">
    <source>
        <dbReference type="SAM" id="SignalP"/>
    </source>
</evidence>